<sequence>MVDTNSNSADEVHLSAEVDDRAQAVASLPASRREIITQITRQIRALRKSLENNNAQDCFTLGCYTSGLNFEESEHTTCVSFLLNVLRSNQFLNTFLLENLITIAV</sequence>
<dbReference type="AlphaFoldDB" id="A0A8X6QQE0"/>
<reference evidence="1" key="1">
    <citation type="submission" date="2020-08" db="EMBL/GenBank/DDBJ databases">
        <title>Multicomponent nature underlies the extraordinary mechanical properties of spider dragline silk.</title>
        <authorList>
            <person name="Kono N."/>
            <person name="Nakamura H."/>
            <person name="Mori M."/>
            <person name="Yoshida Y."/>
            <person name="Ohtoshi R."/>
            <person name="Malay A.D."/>
            <person name="Moran D.A.P."/>
            <person name="Tomita M."/>
            <person name="Numata K."/>
            <person name="Arakawa K."/>
        </authorList>
    </citation>
    <scope>NUCLEOTIDE SEQUENCE</scope>
</reference>
<proteinExistence type="predicted"/>
<gene>
    <name evidence="1" type="ORF">NPIL_252911</name>
</gene>
<keyword evidence="2" id="KW-1185">Reference proteome</keyword>
<protein>
    <submittedName>
        <fullName evidence="1">Uncharacterized protein</fullName>
    </submittedName>
</protein>
<dbReference type="Proteomes" id="UP000887013">
    <property type="component" value="Unassembled WGS sequence"/>
</dbReference>
<evidence type="ECO:0000313" key="2">
    <source>
        <dbReference type="Proteomes" id="UP000887013"/>
    </source>
</evidence>
<accession>A0A8X6QQE0</accession>
<dbReference type="EMBL" id="BMAW01084384">
    <property type="protein sequence ID" value="GFU38585.1"/>
    <property type="molecule type" value="Genomic_DNA"/>
</dbReference>
<name>A0A8X6QQE0_NEPPI</name>
<comment type="caution">
    <text evidence="1">The sequence shown here is derived from an EMBL/GenBank/DDBJ whole genome shotgun (WGS) entry which is preliminary data.</text>
</comment>
<evidence type="ECO:0000313" key="1">
    <source>
        <dbReference type="EMBL" id="GFU38585.1"/>
    </source>
</evidence>
<organism evidence="1 2">
    <name type="scientific">Nephila pilipes</name>
    <name type="common">Giant wood spider</name>
    <name type="synonym">Nephila maculata</name>
    <dbReference type="NCBI Taxonomy" id="299642"/>
    <lineage>
        <taxon>Eukaryota</taxon>
        <taxon>Metazoa</taxon>
        <taxon>Ecdysozoa</taxon>
        <taxon>Arthropoda</taxon>
        <taxon>Chelicerata</taxon>
        <taxon>Arachnida</taxon>
        <taxon>Araneae</taxon>
        <taxon>Araneomorphae</taxon>
        <taxon>Entelegynae</taxon>
        <taxon>Araneoidea</taxon>
        <taxon>Nephilidae</taxon>
        <taxon>Nephila</taxon>
    </lineage>
</organism>